<feature type="region of interest" description="Disordered" evidence="1">
    <location>
        <begin position="29"/>
        <end position="113"/>
    </location>
</feature>
<feature type="signal peptide" evidence="2">
    <location>
        <begin position="1"/>
        <end position="30"/>
    </location>
</feature>
<gene>
    <name evidence="3" type="ORF">JOF46_001259</name>
</gene>
<comment type="caution">
    <text evidence="3">The sequence shown here is derived from an EMBL/GenBank/DDBJ whole genome shotgun (WGS) entry which is preliminary data.</text>
</comment>
<keyword evidence="2" id="KW-0732">Signal</keyword>
<dbReference type="EMBL" id="JAGIOE010000001">
    <property type="protein sequence ID" value="MBP2373347.1"/>
    <property type="molecule type" value="Genomic_DNA"/>
</dbReference>
<evidence type="ECO:0000313" key="3">
    <source>
        <dbReference type="EMBL" id="MBP2373347.1"/>
    </source>
</evidence>
<feature type="compositionally biased region" description="Low complexity" evidence="1">
    <location>
        <begin position="29"/>
        <end position="43"/>
    </location>
</feature>
<feature type="chain" id="PRO_5046267724" evidence="2">
    <location>
        <begin position="31"/>
        <end position="179"/>
    </location>
</feature>
<name>A0ABS4WAV9_9MICC</name>
<reference evidence="3 4" key="1">
    <citation type="submission" date="2021-03" db="EMBL/GenBank/DDBJ databases">
        <title>Sequencing the genomes of 1000 actinobacteria strains.</title>
        <authorList>
            <person name="Klenk H.-P."/>
        </authorList>
    </citation>
    <scope>NUCLEOTIDE SEQUENCE [LARGE SCALE GENOMIC DNA]</scope>
    <source>
        <strain evidence="3 4">DSM 15454</strain>
    </source>
</reference>
<sequence>MATKKTIALGTSAAALALVTGLGLASVASAADTTGTVSDTTSGITQSLPSERGGHGGHRGGGPEMASGLAEKLGVEESKLSDALDTFREANKPAERIKDAARPDREERDAALAKSLAQTLGIEESEVTAALEELRTESNAERAAALTSKLDAAVKDGTPTQGEADAVTKATEKGVIGGR</sequence>
<protein>
    <submittedName>
        <fullName evidence="3">Uncharacterized protein</fullName>
    </submittedName>
</protein>
<organism evidence="3 4">
    <name type="scientific">Paeniglutamicibacter psychrophenolicus</name>
    <dbReference type="NCBI Taxonomy" id="257454"/>
    <lineage>
        <taxon>Bacteria</taxon>
        <taxon>Bacillati</taxon>
        <taxon>Actinomycetota</taxon>
        <taxon>Actinomycetes</taxon>
        <taxon>Micrococcales</taxon>
        <taxon>Micrococcaceae</taxon>
        <taxon>Paeniglutamicibacter</taxon>
    </lineage>
</organism>
<feature type="compositionally biased region" description="Basic and acidic residues" evidence="1">
    <location>
        <begin position="73"/>
        <end position="111"/>
    </location>
</feature>
<proteinExistence type="predicted"/>
<evidence type="ECO:0000313" key="4">
    <source>
        <dbReference type="Proteomes" id="UP000766570"/>
    </source>
</evidence>
<evidence type="ECO:0000256" key="1">
    <source>
        <dbReference type="SAM" id="MobiDB-lite"/>
    </source>
</evidence>
<evidence type="ECO:0000256" key="2">
    <source>
        <dbReference type="SAM" id="SignalP"/>
    </source>
</evidence>
<feature type="region of interest" description="Disordered" evidence="1">
    <location>
        <begin position="154"/>
        <end position="179"/>
    </location>
</feature>
<keyword evidence="4" id="KW-1185">Reference proteome</keyword>
<dbReference type="Proteomes" id="UP000766570">
    <property type="component" value="Unassembled WGS sequence"/>
</dbReference>
<accession>A0ABS4WAV9</accession>
<dbReference type="RefSeq" id="WP_209906541.1">
    <property type="nucleotide sequence ID" value="NZ_BAAAMI010000005.1"/>
</dbReference>